<accession>A0A7C1JK70</accession>
<dbReference type="InterPro" id="IPR054896">
    <property type="entry name" value="LycopCyc"/>
</dbReference>
<keyword evidence="2" id="KW-0125">Carotenoid biosynthesis</keyword>
<proteinExistence type="inferred from homology"/>
<dbReference type="Pfam" id="PF05834">
    <property type="entry name" value="Lycopene_cycl"/>
    <property type="match status" value="1"/>
</dbReference>
<gene>
    <name evidence="4" type="ORF">ENQ20_09055</name>
</gene>
<name>A0A7C1JK70_9CHLR</name>
<protein>
    <submittedName>
        <fullName evidence="4">Lycopene cyclase family protein</fullName>
    </submittedName>
</protein>
<dbReference type="NCBIfam" id="NF045687">
    <property type="entry name" value="LycopCycCtrL"/>
    <property type="match status" value="1"/>
</dbReference>
<sequence length="427" mass="47428">MTTDVLIIGAGPAGLALAAALCDAGLCVEGVTPADPTTPWRNTYGIWEDELPSPEFASMLSHRWNDCVAYAGGQMLRLERIYGLLDNRRLQAHLLHRCTRAGMRWHTQPARWAEHTVTHTEVTLEDGSLVQARLVVDASGHTPVFVKRPLAIEIAYQAAYGVVGAFTRPPVRPGRLVLMDYRSDHLSGEERRAEPPTFLYAMDLGDDRYFVEETSLAHAPAVPFEMLKTRLHRRLAHLGCAVTEVEHEEYCLFPMNMPVPYLDQPVLGYGGAASMVHPASGYQVGAALRLAAPLAQTIARALSAPNASPQQAARAGWEVLWSQERLRKHQLYLFGLQTLLSLGEAQLQQFFARFFRLPVRLWGGYLSNTLTIAEILQTMGRVFVAAPMQLRWALIREAMRHPKPLLRATGLLPILHAPSVIQGRSII</sequence>
<reference evidence="4" key="1">
    <citation type="journal article" date="2020" name="mSystems">
        <title>Genome- and Community-Level Interaction Insights into Carbon Utilization and Element Cycling Functions of Hydrothermarchaeota in Hydrothermal Sediment.</title>
        <authorList>
            <person name="Zhou Z."/>
            <person name="Liu Y."/>
            <person name="Xu W."/>
            <person name="Pan J."/>
            <person name="Luo Z.H."/>
            <person name="Li M."/>
        </authorList>
    </citation>
    <scope>NUCLEOTIDE SEQUENCE [LARGE SCALE GENOMIC DNA]</scope>
    <source>
        <strain evidence="4">SpSt-289</strain>
    </source>
</reference>
<dbReference type="GO" id="GO:0016860">
    <property type="term" value="F:intramolecular oxidoreductase activity"/>
    <property type="evidence" value="ECO:0007669"/>
    <property type="project" value="UniProtKB-ARBA"/>
</dbReference>
<dbReference type="Gene3D" id="3.50.50.60">
    <property type="entry name" value="FAD/NAD(P)-binding domain"/>
    <property type="match status" value="1"/>
</dbReference>
<keyword evidence="3" id="KW-0520">NAD</keyword>
<evidence type="ECO:0000256" key="2">
    <source>
        <dbReference type="ARBA" id="ARBA00022746"/>
    </source>
</evidence>
<dbReference type="AlphaFoldDB" id="A0A7C1JK70"/>
<dbReference type="EMBL" id="DSMG01000088">
    <property type="protein sequence ID" value="HDX31626.1"/>
    <property type="molecule type" value="Genomic_DNA"/>
</dbReference>
<dbReference type="GO" id="GO:0016117">
    <property type="term" value="P:carotenoid biosynthetic process"/>
    <property type="evidence" value="ECO:0007669"/>
    <property type="project" value="UniProtKB-KW"/>
</dbReference>
<comment type="caution">
    <text evidence="4">The sequence shown here is derived from an EMBL/GenBank/DDBJ whole genome shotgun (WGS) entry which is preliminary data.</text>
</comment>
<dbReference type="GO" id="GO:0016705">
    <property type="term" value="F:oxidoreductase activity, acting on paired donors, with incorporation or reduction of molecular oxygen"/>
    <property type="evidence" value="ECO:0007669"/>
    <property type="project" value="InterPro"/>
</dbReference>
<dbReference type="SUPFAM" id="SSF51905">
    <property type="entry name" value="FAD/NAD(P)-binding domain"/>
    <property type="match status" value="1"/>
</dbReference>
<dbReference type="InterPro" id="IPR036188">
    <property type="entry name" value="FAD/NAD-bd_sf"/>
</dbReference>
<dbReference type="PANTHER" id="PTHR39757">
    <property type="match status" value="1"/>
</dbReference>
<dbReference type="InterPro" id="IPR010108">
    <property type="entry name" value="Lycopene_cyclase_b/e"/>
</dbReference>
<evidence type="ECO:0000313" key="4">
    <source>
        <dbReference type="EMBL" id="HDX31626.1"/>
    </source>
</evidence>
<dbReference type="PANTHER" id="PTHR39757:SF5">
    <property type="entry name" value="OS02G0190600 PROTEIN"/>
    <property type="match status" value="1"/>
</dbReference>
<evidence type="ECO:0000256" key="3">
    <source>
        <dbReference type="ARBA" id="ARBA00023027"/>
    </source>
</evidence>
<dbReference type="NCBIfam" id="TIGR01790">
    <property type="entry name" value="carotene-cycl"/>
    <property type="match status" value="1"/>
</dbReference>
<evidence type="ECO:0000256" key="1">
    <source>
        <dbReference type="ARBA" id="ARBA00006599"/>
    </source>
</evidence>
<comment type="similarity">
    <text evidence="1">Belongs to the lycopene cyclase family.</text>
</comment>
<organism evidence="4">
    <name type="scientific">Caldilinea aerophila</name>
    <dbReference type="NCBI Taxonomy" id="133453"/>
    <lineage>
        <taxon>Bacteria</taxon>
        <taxon>Bacillati</taxon>
        <taxon>Chloroflexota</taxon>
        <taxon>Caldilineae</taxon>
        <taxon>Caldilineales</taxon>
        <taxon>Caldilineaceae</taxon>
        <taxon>Caldilinea</taxon>
    </lineage>
</organism>
<dbReference type="PRINTS" id="PR00411">
    <property type="entry name" value="PNDRDTASEI"/>
</dbReference>